<dbReference type="PROSITE" id="PS50002">
    <property type="entry name" value="SH3"/>
    <property type="match status" value="1"/>
</dbReference>
<dbReference type="AlphaFoldDB" id="A0AAV5SAY1"/>
<comment type="caution">
    <text evidence="18">The sequence shown here is derived from an EMBL/GenBank/DDBJ whole genome shotgun (WGS) entry which is preliminary data.</text>
</comment>
<feature type="domain" description="SH3" evidence="17">
    <location>
        <begin position="301"/>
        <end position="367"/>
    </location>
</feature>
<name>A0AAV5SAY1_MAUHU</name>
<keyword evidence="4" id="KW-0813">Transport</keyword>
<evidence type="ECO:0000313" key="19">
    <source>
        <dbReference type="Proteomes" id="UP001377567"/>
    </source>
</evidence>
<keyword evidence="8" id="KW-0811">Translocation</keyword>
<evidence type="ECO:0000256" key="14">
    <source>
        <dbReference type="PROSITE-ProRule" id="PRU00192"/>
    </source>
</evidence>
<comment type="similarity">
    <text evidence="2">Belongs to the peroxin-13 family.</text>
</comment>
<dbReference type="SMART" id="SM00326">
    <property type="entry name" value="SH3"/>
    <property type="match status" value="1"/>
</dbReference>
<evidence type="ECO:0000256" key="2">
    <source>
        <dbReference type="ARBA" id="ARBA00006033"/>
    </source>
</evidence>
<keyword evidence="5 16" id="KW-0812">Transmembrane</keyword>
<proteinExistence type="inferred from homology"/>
<dbReference type="Pfam" id="PF04088">
    <property type="entry name" value="Peroxin-13_N"/>
    <property type="match status" value="1"/>
</dbReference>
<dbReference type="InterPro" id="IPR001452">
    <property type="entry name" value="SH3_domain"/>
</dbReference>
<dbReference type="InterPro" id="IPR007223">
    <property type="entry name" value="Peroxin-13_N"/>
</dbReference>
<dbReference type="InterPro" id="IPR036028">
    <property type="entry name" value="SH3-like_dom_sf"/>
</dbReference>
<organism evidence="18 19">
    <name type="scientific">Maudiozyma humilis</name>
    <name type="common">Sour dough yeast</name>
    <name type="synonym">Kazachstania humilis</name>
    <dbReference type="NCBI Taxonomy" id="51915"/>
    <lineage>
        <taxon>Eukaryota</taxon>
        <taxon>Fungi</taxon>
        <taxon>Dikarya</taxon>
        <taxon>Ascomycota</taxon>
        <taxon>Saccharomycotina</taxon>
        <taxon>Saccharomycetes</taxon>
        <taxon>Saccharomycetales</taxon>
        <taxon>Saccharomycetaceae</taxon>
        <taxon>Maudiozyma</taxon>
    </lineage>
</organism>
<sequence>MSSVPRPKPWETNAGHDDGTPTTIEHITGGQPSPSAIDGSLSEPFTGIPDSSAPPPVPAYSPGGMTGSTYLRNNNYGLNQQPSMGYGMGSSYGLGSGYGYGLNSNYNMGGGFSPSYGGYGYSGYGYNNNSYLGDGLNNGGPGGIADSTRATFQLLENLVGTINGFAQMLESSYMATYNSFFTLISFAEELSKLRDLLGGMFGVFNVIKLLKRMLRMRSSNRQALQDNDSTPLTKEFDHFKKTGEPYEKKKRMSLKPLIVFFVAVFGFPYVLNKLIKRVHSIQNKRNGLGADDQHGDSIDPSKLEFARAIYDFVPENPQVEAGLKKGDLMAILSKTDSFGNSSQWWKVRTKSGTMGFVPYNYIEIIKRQKKIEHVFEHDGDAANEAHPTESV</sequence>
<dbReference type="Proteomes" id="UP001377567">
    <property type="component" value="Unassembled WGS sequence"/>
</dbReference>
<evidence type="ECO:0000256" key="12">
    <source>
        <dbReference type="ARBA" id="ARBA00034535"/>
    </source>
</evidence>
<keyword evidence="6" id="KW-0653">Protein transport</keyword>
<keyword evidence="3 14" id="KW-0728">SH3 domain</keyword>
<dbReference type="InterPro" id="IPR035463">
    <property type="entry name" value="Pex13"/>
</dbReference>
<dbReference type="GO" id="GO:0016560">
    <property type="term" value="P:protein import into peroxisome matrix, docking"/>
    <property type="evidence" value="ECO:0007669"/>
    <property type="project" value="InterPro"/>
</dbReference>
<keyword evidence="7 16" id="KW-1133">Transmembrane helix</keyword>
<evidence type="ECO:0000256" key="4">
    <source>
        <dbReference type="ARBA" id="ARBA00022448"/>
    </source>
</evidence>
<dbReference type="PANTHER" id="PTHR19332:SF1">
    <property type="entry name" value="PEROXISOMAL MEMBRANE PROTEIN PEX13"/>
    <property type="match status" value="1"/>
</dbReference>
<evidence type="ECO:0000256" key="7">
    <source>
        <dbReference type="ARBA" id="ARBA00022989"/>
    </source>
</evidence>
<evidence type="ECO:0000256" key="11">
    <source>
        <dbReference type="ARBA" id="ARBA00029693"/>
    </source>
</evidence>
<gene>
    <name evidence="18" type="ORF">DAKH74_054510</name>
</gene>
<feature type="compositionally biased region" description="Polar residues" evidence="15">
    <location>
        <begin position="20"/>
        <end position="34"/>
    </location>
</feature>
<dbReference type="CDD" id="cd11771">
    <property type="entry name" value="SH3_Pex13p_fungal"/>
    <property type="match status" value="1"/>
</dbReference>
<dbReference type="GO" id="GO:0005778">
    <property type="term" value="C:peroxisomal membrane"/>
    <property type="evidence" value="ECO:0007669"/>
    <property type="project" value="UniProtKB-SubCell"/>
</dbReference>
<evidence type="ECO:0000256" key="15">
    <source>
        <dbReference type="SAM" id="MobiDB-lite"/>
    </source>
</evidence>
<dbReference type="Pfam" id="PF00018">
    <property type="entry name" value="SH3_1"/>
    <property type="match status" value="1"/>
</dbReference>
<evidence type="ECO:0000313" key="18">
    <source>
        <dbReference type="EMBL" id="GMM58834.1"/>
    </source>
</evidence>
<dbReference type="EMBL" id="BTGD01000025">
    <property type="protein sequence ID" value="GMM58834.1"/>
    <property type="molecule type" value="Genomic_DNA"/>
</dbReference>
<keyword evidence="10" id="KW-0576">Peroxisome</keyword>
<evidence type="ECO:0000256" key="5">
    <source>
        <dbReference type="ARBA" id="ARBA00022692"/>
    </source>
</evidence>
<evidence type="ECO:0000256" key="16">
    <source>
        <dbReference type="SAM" id="Phobius"/>
    </source>
</evidence>
<reference evidence="18 19" key="1">
    <citation type="journal article" date="2023" name="Elife">
        <title>Identification of key yeast species and microbe-microbe interactions impacting larval growth of Drosophila in the wild.</title>
        <authorList>
            <person name="Mure A."/>
            <person name="Sugiura Y."/>
            <person name="Maeda R."/>
            <person name="Honda K."/>
            <person name="Sakurai N."/>
            <person name="Takahashi Y."/>
            <person name="Watada M."/>
            <person name="Katoh T."/>
            <person name="Gotoh A."/>
            <person name="Gotoh Y."/>
            <person name="Taniguchi I."/>
            <person name="Nakamura K."/>
            <person name="Hayashi T."/>
            <person name="Katayama T."/>
            <person name="Uemura T."/>
            <person name="Hattori Y."/>
        </authorList>
    </citation>
    <scope>NUCLEOTIDE SEQUENCE [LARGE SCALE GENOMIC DNA]</scope>
    <source>
        <strain evidence="18 19">KH-74</strain>
    </source>
</reference>
<feature type="region of interest" description="Disordered" evidence="15">
    <location>
        <begin position="1"/>
        <end position="66"/>
    </location>
</feature>
<feature type="transmembrane region" description="Helical" evidence="16">
    <location>
        <begin position="257"/>
        <end position="275"/>
    </location>
</feature>
<evidence type="ECO:0000256" key="9">
    <source>
        <dbReference type="ARBA" id="ARBA00023136"/>
    </source>
</evidence>
<dbReference type="FunFam" id="2.30.30.40:FF:000128">
    <property type="entry name" value="Peroxisomal membrane protein (Pex13)"/>
    <property type="match status" value="1"/>
</dbReference>
<evidence type="ECO:0000256" key="8">
    <source>
        <dbReference type="ARBA" id="ARBA00023010"/>
    </source>
</evidence>
<keyword evidence="9 16" id="KW-0472">Membrane</keyword>
<evidence type="ECO:0000256" key="6">
    <source>
        <dbReference type="ARBA" id="ARBA00022927"/>
    </source>
</evidence>
<evidence type="ECO:0000256" key="13">
    <source>
        <dbReference type="ARBA" id="ARBA00065871"/>
    </source>
</evidence>
<protein>
    <recommendedName>
        <fullName evidence="12">Peroxisomal membrane protein PEX13</fullName>
    </recommendedName>
    <alternativeName>
        <fullName evidence="11">Peroxin-13</fullName>
    </alternativeName>
</protein>
<dbReference type="PANTHER" id="PTHR19332">
    <property type="entry name" value="PEROXISOMAL MEMBRANE PROTEIN PEX13"/>
    <property type="match status" value="1"/>
</dbReference>
<evidence type="ECO:0000256" key="10">
    <source>
        <dbReference type="ARBA" id="ARBA00023140"/>
    </source>
</evidence>
<evidence type="ECO:0000259" key="17">
    <source>
        <dbReference type="PROSITE" id="PS50002"/>
    </source>
</evidence>
<comment type="subcellular location">
    <subcellularLocation>
        <location evidence="1">Peroxisome membrane</location>
        <topology evidence="1">Single-pass membrane protein</topology>
    </subcellularLocation>
</comment>
<dbReference type="Gene3D" id="2.30.30.40">
    <property type="entry name" value="SH3 Domains"/>
    <property type="match status" value="1"/>
</dbReference>
<dbReference type="PRINTS" id="PR00452">
    <property type="entry name" value="SH3DOMAIN"/>
</dbReference>
<comment type="subunit">
    <text evidence="13">Interacts (via SH3 domain) with PEX14 (via SH3-binding motif); forming the PEX13-PEX14 docking complex.</text>
</comment>
<evidence type="ECO:0000256" key="3">
    <source>
        <dbReference type="ARBA" id="ARBA00022443"/>
    </source>
</evidence>
<dbReference type="SUPFAM" id="SSF50044">
    <property type="entry name" value="SH3-domain"/>
    <property type="match status" value="1"/>
</dbReference>
<accession>A0AAV5SAY1</accession>
<evidence type="ECO:0000256" key="1">
    <source>
        <dbReference type="ARBA" id="ARBA00004549"/>
    </source>
</evidence>
<keyword evidence="19" id="KW-1185">Reference proteome</keyword>
<dbReference type="GO" id="GO:1990429">
    <property type="term" value="C:peroxisomal importomer complex"/>
    <property type="evidence" value="ECO:0007669"/>
    <property type="project" value="TreeGrafter"/>
</dbReference>